<evidence type="ECO:0000313" key="2">
    <source>
        <dbReference type="EMBL" id="SCA59910.1"/>
    </source>
</evidence>
<evidence type="ECO:0000256" key="1">
    <source>
        <dbReference type="SAM" id="MobiDB-lite"/>
    </source>
</evidence>
<dbReference type="EMBL" id="FLYI01000051">
    <property type="protein sequence ID" value="SCA59910.1"/>
    <property type="molecule type" value="Genomic_DNA"/>
</dbReference>
<dbReference type="VEuPathDB" id="PlasmoDB:PVW1_020006600"/>
<dbReference type="AlphaFoldDB" id="A0A1G4E2W0"/>
<sequence length="464" mass="53264">MSECRSGSDPYLDYKCYQFLKPRFEKIQVGDYSEGYFNEVYNDFKLKNERHNFYRPLFYELISHITNNHVFYQANPRIPCKFVNYLLNYKLRKTEHLHNDIADYAIYQKFLKDFIIKYRGKYYPNQVCDVYLEEINEDIFKRMEILYQLYDDYDGLEKTKENGDNTPCNNLSRLASFFNDAATNHGTKDSKLHTRLTDLKNLIKDKISSSYYNTCDTKINFFYLQDPSTSDQKETTTALSHANVHHDPALKSPGAPSKIQEKSVLKEDPPERREKEVRDDLYTSRSSEHSEEVKSINLSHHSPVSVSLNTRESEKAPTIHESVTPLVSGSFHRLGRSHAQIPEEPDILMEEGRGHIVGETYQPDYRPSNLADKKGGVSEILSSIGGVLGEVDPAPVLGVSGGMGVLFILFKYTPFRSFFGGRRGRFGQIPRTFNGPFPGDFANFHEYEGGHIGYGAMNMPHLAE</sequence>
<feature type="compositionally biased region" description="Basic and acidic residues" evidence="1">
    <location>
        <begin position="259"/>
        <end position="294"/>
    </location>
</feature>
<dbReference type="VEuPathDB" id="PlasmoDB:PVP01_0006050"/>
<proteinExistence type="predicted"/>
<feature type="region of interest" description="Disordered" evidence="1">
    <location>
        <begin position="245"/>
        <end position="305"/>
    </location>
</feature>
<feature type="compositionally biased region" description="Polar residues" evidence="1">
    <location>
        <begin position="296"/>
        <end position="305"/>
    </location>
</feature>
<accession>A0A1G4E2W0</accession>
<gene>
    <name evidence="2" type="ORF">PVC01_000030800</name>
</gene>
<dbReference type="Proteomes" id="UP000305196">
    <property type="component" value="Unassembled WGS sequence"/>
</dbReference>
<evidence type="ECO:0000313" key="3">
    <source>
        <dbReference type="Proteomes" id="UP000305196"/>
    </source>
</evidence>
<evidence type="ECO:0008006" key="4">
    <source>
        <dbReference type="Google" id="ProtNLM"/>
    </source>
</evidence>
<organism evidence="2 3">
    <name type="scientific">Plasmodium vivax</name>
    <name type="common">malaria parasite P. vivax</name>
    <dbReference type="NCBI Taxonomy" id="5855"/>
    <lineage>
        <taxon>Eukaryota</taxon>
        <taxon>Sar</taxon>
        <taxon>Alveolata</taxon>
        <taxon>Apicomplexa</taxon>
        <taxon>Aconoidasida</taxon>
        <taxon>Haemosporida</taxon>
        <taxon>Plasmodiidae</taxon>
        <taxon>Plasmodium</taxon>
        <taxon>Plasmodium (Plasmodium)</taxon>
    </lineage>
</organism>
<dbReference type="VEuPathDB" id="PlasmoDB:PVPAM_000035700"/>
<reference evidence="2 3" key="1">
    <citation type="submission" date="2016-07" db="EMBL/GenBank/DDBJ databases">
        <authorList>
            <consortium name="Pathogen Informatics"/>
        </authorList>
    </citation>
    <scope>NUCLEOTIDE SEQUENCE [LARGE SCALE GENOMIC DNA]</scope>
</reference>
<name>A0A1G4E2W0_PLAVI</name>
<protein>
    <recommendedName>
        <fullName evidence="4">VIR protein</fullName>
    </recommendedName>
</protein>